<evidence type="ECO:0000256" key="6">
    <source>
        <dbReference type="RuleBase" id="RU361135"/>
    </source>
</evidence>
<dbReference type="PANTHER" id="PTHR39322">
    <property type="entry name" value="ACYL-HOMOSERINE-LACTONE SYNTHASE"/>
    <property type="match status" value="1"/>
</dbReference>
<name>A0A291MY41_SPHYA</name>
<protein>
    <recommendedName>
        <fullName evidence="6">Acyl-homoserine-lactone synthase</fullName>
        <ecNumber evidence="6">2.3.1.184</ecNumber>
    </recommendedName>
    <alternativeName>
        <fullName evidence="6">Autoinducer synthesis protein</fullName>
    </alternativeName>
</protein>
<evidence type="ECO:0000256" key="1">
    <source>
        <dbReference type="ARBA" id="ARBA00022654"/>
    </source>
</evidence>
<keyword evidence="2 6" id="KW-0808">Transferase</keyword>
<keyword evidence="1 5" id="KW-0673">Quorum sensing</keyword>
<accession>A0A291MY41</accession>
<evidence type="ECO:0000256" key="2">
    <source>
        <dbReference type="ARBA" id="ARBA00022679"/>
    </source>
</evidence>
<evidence type="ECO:0000256" key="3">
    <source>
        <dbReference type="ARBA" id="ARBA00022691"/>
    </source>
</evidence>
<dbReference type="GO" id="GO:0007165">
    <property type="term" value="P:signal transduction"/>
    <property type="evidence" value="ECO:0007669"/>
    <property type="project" value="TreeGrafter"/>
</dbReference>
<keyword evidence="4 5" id="KW-0071">Autoinducer synthesis</keyword>
<dbReference type="GO" id="GO:0061579">
    <property type="term" value="F:N-acyl homoserine lactone synthase activity"/>
    <property type="evidence" value="ECO:0007669"/>
    <property type="project" value="UniProtKB-UniRule"/>
</dbReference>
<comment type="similarity">
    <text evidence="5 6">Belongs to the autoinducer synthase family.</text>
</comment>
<comment type="catalytic activity">
    <reaction evidence="6">
        <text>a fatty acyl-[ACP] + S-adenosyl-L-methionine = an N-acyl-L-homoserine lactone + S-methyl-5'-thioadenosine + holo-[ACP] + H(+)</text>
        <dbReference type="Rhea" id="RHEA:10096"/>
        <dbReference type="Rhea" id="RHEA-COMP:9685"/>
        <dbReference type="Rhea" id="RHEA-COMP:14125"/>
        <dbReference type="ChEBI" id="CHEBI:15378"/>
        <dbReference type="ChEBI" id="CHEBI:17509"/>
        <dbReference type="ChEBI" id="CHEBI:55474"/>
        <dbReference type="ChEBI" id="CHEBI:59789"/>
        <dbReference type="ChEBI" id="CHEBI:64479"/>
        <dbReference type="ChEBI" id="CHEBI:138651"/>
        <dbReference type="EC" id="2.3.1.184"/>
    </reaction>
</comment>
<dbReference type="PRINTS" id="PR01549">
    <property type="entry name" value="AUTOINDCRSYN"/>
</dbReference>
<proteinExistence type="inferred from homology"/>
<gene>
    <name evidence="7" type="ORF">A6768_07280</name>
</gene>
<evidence type="ECO:0000256" key="4">
    <source>
        <dbReference type="ARBA" id="ARBA00022929"/>
    </source>
</evidence>
<dbReference type="Gene3D" id="3.40.630.30">
    <property type="match status" value="1"/>
</dbReference>
<dbReference type="PANTHER" id="PTHR39322:SF1">
    <property type="entry name" value="ISOVALERYL-HOMOSERINE LACTONE SYNTHASE"/>
    <property type="match status" value="1"/>
</dbReference>
<dbReference type="EC" id="2.3.1.184" evidence="6"/>
<dbReference type="KEGG" id="sya:A6768_07280"/>
<dbReference type="SUPFAM" id="SSF55729">
    <property type="entry name" value="Acyl-CoA N-acyltransferases (Nat)"/>
    <property type="match status" value="1"/>
</dbReference>
<organism evidence="7 8">
    <name type="scientific">Sphingobium yanoikuyae</name>
    <name type="common">Sphingomonas yanoikuyae</name>
    <dbReference type="NCBI Taxonomy" id="13690"/>
    <lineage>
        <taxon>Bacteria</taxon>
        <taxon>Pseudomonadati</taxon>
        <taxon>Pseudomonadota</taxon>
        <taxon>Alphaproteobacteria</taxon>
        <taxon>Sphingomonadales</taxon>
        <taxon>Sphingomonadaceae</taxon>
        <taxon>Sphingobium</taxon>
    </lineage>
</organism>
<dbReference type="Proteomes" id="UP000219422">
    <property type="component" value="Chromosome"/>
</dbReference>
<sequence length="206" mass="22447">MIQIFTGQSGPGKSPLLDDMYQQRKHVFVNLLKWDLQVLNGRFEVDQFDTDMAIYLIAAGADDRHLGSIRLLPTTGDHLLGTIFPQLSDGPVPSGPTVMEISRGCLSTSLRARDRLAIRNRLTTAVVEYALANGVDQLTCIADAGWYSQILALGWDCRPLGLPRRIAGSMTGALAIQVTPETPRLLHEAGTYDHTPLVPGLQEVAA</sequence>
<evidence type="ECO:0000256" key="5">
    <source>
        <dbReference type="PROSITE-ProRule" id="PRU00533"/>
    </source>
</evidence>
<dbReference type="PROSITE" id="PS51187">
    <property type="entry name" value="AUTOINDUCER_SYNTH_2"/>
    <property type="match status" value="1"/>
</dbReference>
<reference evidence="7 8" key="1">
    <citation type="submission" date="2017-10" db="EMBL/GenBank/DDBJ databases">
        <title>Sphingobium yanoikuyae S72.</title>
        <authorList>
            <person name="Sanchez E."/>
            <person name="Bustos P."/>
            <person name="Mendoza P."/>
            <person name="Guo X."/>
            <person name="Mendoza A."/>
        </authorList>
    </citation>
    <scope>NUCLEOTIDE SEQUENCE [LARGE SCALE GENOMIC DNA]</scope>
    <source>
        <strain evidence="7 8">S72</strain>
    </source>
</reference>
<evidence type="ECO:0000313" key="7">
    <source>
        <dbReference type="EMBL" id="ATI79845.1"/>
    </source>
</evidence>
<keyword evidence="3 6" id="KW-0949">S-adenosyl-L-methionine</keyword>
<dbReference type="Pfam" id="PF00765">
    <property type="entry name" value="Autoind_synth"/>
    <property type="match status" value="1"/>
</dbReference>
<dbReference type="InterPro" id="IPR016181">
    <property type="entry name" value="Acyl_CoA_acyltransferase"/>
</dbReference>
<dbReference type="EMBL" id="CP023741">
    <property type="protein sequence ID" value="ATI79845.1"/>
    <property type="molecule type" value="Genomic_DNA"/>
</dbReference>
<evidence type="ECO:0000313" key="8">
    <source>
        <dbReference type="Proteomes" id="UP000219422"/>
    </source>
</evidence>
<dbReference type="AlphaFoldDB" id="A0A291MY41"/>
<dbReference type="InterPro" id="IPR001690">
    <property type="entry name" value="Autoind_synthase"/>
</dbReference>
<dbReference type="GO" id="GO:0009372">
    <property type="term" value="P:quorum sensing"/>
    <property type="evidence" value="ECO:0007669"/>
    <property type="project" value="UniProtKB-UniRule"/>
</dbReference>